<name>A0BN56_PARTE</name>
<sequence>MFLLLLIAQIKAIIPTTYQQALAAIQDDPDHLSLMMFIKQDSEDSNKALQILEQHSTTMLDILNVNISISIDKQIQVIDCDQITKEELNHLPACQYKESLPFAMYLIPPANSDPTKGPIQPIQKLITNFSLSALKEGFLENSPQFWELINDEQQYEQFLSDKRLNKVLTRIATKPIWWYGITQKFRERIDFAIVNPRLLSHDLVILKLINGQYVEQTYNGAKQYESLRAYLSVFASSQRIIKSLDSSRNINSTSITNITSVQNINFDNQWVLLSINNHQRLNSVIQDMKGIFSVYNLIDNSNSKQLLIYPFSSKKNPMQVGNQNTLQICEEMIDFLKYNVNTDSIQLLSDINSLLTTKQIVNAWFFNKNYNKCHQLWALTFANKQEYKKIFTFHIIYDPDDQIKKQFNIPKIPFITSLEITEGQIAQIDYTESFNYQNIEEYIDKLYQRYQVKNKQSQQYPQNNKEFEFLCTQESVKCIITIIDRNNQVDEDVFIKSMKTINNNKQIWIILYEDCQQLFIQKYKLQVPSLILYDANNYKYQIMKEQFNFVNIDKFIKSKKRNWKELDYQFQIQKCQIRKDDL</sequence>
<dbReference type="AlphaFoldDB" id="A0BN56"/>
<reference evidence="1 2" key="1">
    <citation type="journal article" date="2006" name="Nature">
        <title>Global trends of whole-genome duplications revealed by the ciliate Paramecium tetraurelia.</title>
        <authorList>
            <consortium name="Genoscope"/>
            <person name="Aury J.-M."/>
            <person name="Jaillon O."/>
            <person name="Duret L."/>
            <person name="Noel B."/>
            <person name="Jubin C."/>
            <person name="Porcel B.M."/>
            <person name="Segurens B."/>
            <person name="Daubin V."/>
            <person name="Anthouard V."/>
            <person name="Aiach N."/>
            <person name="Arnaiz O."/>
            <person name="Billaut A."/>
            <person name="Beisson J."/>
            <person name="Blanc I."/>
            <person name="Bouhouche K."/>
            <person name="Camara F."/>
            <person name="Duharcourt S."/>
            <person name="Guigo R."/>
            <person name="Gogendeau D."/>
            <person name="Katinka M."/>
            <person name="Keller A.-M."/>
            <person name="Kissmehl R."/>
            <person name="Klotz C."/>
            <person name="Koll F."/>
            <person name="Le Moue A."/>
            <person name="Lepere C."/>
            <person name="Malinsky S."/>
            <person name="Nowacki M."/>
            <person name="Nowak J.K."/>
            <person name="Plattner H."/>
            <person name="Poulain J."/>
            <person name="Ruiz F."/>
            <person name="Serrano V."/>
            <person name="Zagulski M."/>
            <person name="Dessen P."/>
            <person name="Betermier M."/>
            <person name="Weissenbach J."/>
            <person name="Scarpelli C."/>
            <person name="Schachter V."/>
            <person name="Sperling L."/>
            <person name="Meyer E."/>
            <person name="Cohen J."/>
            <person name="Wincker P."/>
        </authorList>
    </citation>
    <scope>NUCLEOTIDE SEQUENCE [LARGE SCALE GENOMIC DNA]</scope>
    <source>
        <strain evidence="1 2">Stock d4-2</strain>
    </source>
</reference>
<proteinExistence type="predicted"/>
<dbReference type="Proteomes" id="UP000000600">
    <property type="component" value="Unassembled WGS sequence"/>
</dbReference>
<dbReference type="EMBL" id="CT868006">
    <property type="protein sequence ID" value="CAK59973.1"/>
    <property type="molecule type" value="Genomic_DNA"/>
</dbReference>
<dbReference type="InParanoid" id="A0BN56"/>
<dbReference type="GeneID" id="5013155"/>
<dbReference type="OrthoDB" id="291513at2759"/>
<evidence type="ECO:0000313" key="2">
    <source>
        <dbReference type="Proteomes" id="UP000000600"/>
    </source>
</evidence>
<gene>
    <name evidence="1" type="ORF">GSPATT00030611001</name>
</gene>
<dbReference type="KEGG" id="ptm:GSPATT00030611001"/>
<dbReference type="RefSeq" id="XP_001427371.1">
    <property type="nucleotide sequence ID" value="XM_001427334.1"/>
</dbReference>
<organism evidence="1 2">
    <name type="scientific">Paramecium tetraurelia</name>
    <dbReference type="NCBI Taxonomy" id="5888"/>
    <lineage>
        <taxon>Eukaryota</taxon>
        <taxon>Sar</taxon>
        <taxon>Alveolata</taxon>
        <taxon>Ciliophora</taxon>
        <taxon>Intramacronucleata</taxon>
        <taxon>Oligohymenophorea</taxon>
        <taxon>Peniculida</taxon>
        <taxon>Parameciidae</taxon>
        <taxon>Paramecium</taxon>
    </lineage>
</organism>
<dbReference type="HOGENOM" id="CLU_468904_0_0_1"/>
<evidence type="ECO:0008006" key="3">
    <source>
        <dbReference type="Google" id="ProtNLM"/>
    </source>
</evidence>
<accession>A0BN56</accession>
<evidence type="ECO:0000313" key="1">
    <source>
        <dbReference type="EMBL" id="CAK59973.1"/>
    </source>
</evidence>
<keyword evidence="2" id="KW-1185">Reference proteome</keyword>
<dbReference type="OMA" id="WIILYED"/>
<protein>
    <recommendedName>
        <fullName evidence="3">Thioredoxin-like fold domain-containing protein</fullName>
    </recommendedName>
</protein>